<evidence type="ECO:0000256" key="4">
    <source>
        <dbReference type="ARBA" id="ARBA00022723"/>
    </source>
</evidence>
<evidence type="ECO:0000259" key="10">
    <source>
        <dbReference type="Pfam" id="PF00675"/>
    </source>
</evidence>
<feature type="domain" description="Peptidase M16 C-terminal" evidence="11">
    <location>
        <begin position="197"/>
        <end position="382"/>
    </location>
</feature>
<dbReference type="Gene3D" id="3.30.830.10">
    <property type="entry name" value="Metalloenzyme, LuxS/M16 peptidase-like"/>
    <property type="match status" value="2"/>
</dbReference>
<evidence type="ECO:0000313" key="13">
    <source>
        <dbReference type="Proteomes" id="UP000257039"/>
    </source>
</evidence>
<dbReference type="PANTHER" id="PTHR43690">
    <property type="entry name" value="NARDILYSIN"/>
    <property type="match status" value="1"/>
</dbReference>
<keyword evidence="6" id="KW-0862">Zinc</keyword>
<keyword evidence="9" id="KW-0732">Signal</keyword>
<dbReference type="GO" id="GO:0004222">
    <property type="term" value="F:metalloendopeptidase activity"/>
    <property type="evidence" value="ECO:0007669"/>
    <property type="project" value="InterPro"/>
</dbReference>
<reference evidence="12 13" key="1">
    <citation type="submission" date="2017-04" db="EMBL/GenBank/DDBJ databases">
        <title>Draft genome sequence of Zooshikella ganghwensis VG4 isolated from Red Sea sediments.</title>
        <authorList>
            <person name="Rehman Z."/>
            <person name="Alam I."/>
            <person name="Kamau A."/>
            <person name="Bajic V."/>
            <person name="Leiknes T."/>
        </authorList>
    </citation>
    <scope>NUCLEOTIDE SEQUENCE [LARGE SCALE GENOMIC DNA]</scope>
    <source>
        <strain evidence="12 13">VG4</strain>
    </source>
</reference>
<evidence type="ECO:0000256" key="2">
    <source>
        <dbReference type="ARBA" id="ARBA00007261"/>
    </source>
</evidence>
<evidence type="ECO:0000256" key="6">
    <source>
        <dbReference type="ARBA" id="ARBA00022833"/>
    </source>
</evidence>
<keyword evidence="5" id="KW-0378">Hydrolase</keyword>
<evidence type="ECO:0000313" key="12">
    <source>
        <dbReference type="EMBL" id="RDH42167.1"/>
    </source>
</evidence>
<accession>A0A4P9VIY8</accession>
<evidence type="ECO:0000256" key="3">
    <source>
        <dbReference type="ARBA" id="ARBA00022670"/>
    </source>
</evidence>
<feature type="chain" id="PRO_5020987009" evidence="9">
    <location>
        <begin position="27"/>
        <end position="463"/>
    </location>
</feature>
<dbReference type="GO" id="GO:0046872">
    <property type="term" value="F:metal ion binding"/>
    <property type="evidence" value="ECO:0007669"/>
    <property type="project" value="UniProtKB-KW"/>
</dbReference>
<proteinExistence type="inferred from homology"/>
<evidence type="ECO:0000256" key="8">
    <source>
        <dbReference type="RuleBase" id="RU004447"/>
    </source>
</evidence>
<gene>
    <name evidence="12" type="ORF">B9G39_01190</name>
</gene>
<organism evidence="12 13">
    <name type="scientific">Zooshikella ganghwensis</name>
    <dbReference type="NCBI Taxonomy" id="202772"/>
    <lineage>
        <taxon>Bacteria</taxon>
        <taxon>Pseudomonadati</taxon>
        <taxon>Pseudomonadota</taxon>
        <taxon>Gammaproteobacteria</taxon>
        <taxon>Oceanospirillales</taxon>
        <taxon>Zooshikellaceae</taxon>
        <taxon>Zooshikella</taxon>
    </lineage>
</organism>
<dbReference type="InterPro" id="IPR011765">
    <property type="entry name" value="Pept_M16_N"/>
</dbReference>
<dbReference type="Proteomes" id="UP000257039">
    <property type="component" value="Unassembled WGS sequence"/>
</dbReference>
<comment type="similarity">
    <text evidence="2 8">Belongs to the peptidase M16 family.</text>
</comment>
<dbReference type="SUPFAM" id="SSF63411">
    <property type="entry name" value="LuxS/MPP-like metallohydrolase"/>
    <property type="match status" value="2"/>
</dbReference>
<dbReference type="GO" id="GO:0006508">
    <property type="term" value="P:proteolysis"/>
    <property type="evidence" value="ECO:0007669"/>
    <property type="project" value="UniProtKB-KW"/>
</dbReference>
<evidence type="ECO:0000256" key="9">
    <source>
        <dbReference type="SAM" id="SignalP"/>
    </source>
</evidence>
<protein>
    <submittedName>
        <fullName evidence="12">Insulinase family protein</fullName>
    </submittedName>
</protein>
<comment type="cofactor">
    <cofactor evidence="1">
        <name>Zn(2+)</name>
        <dbReference type="ChEBI" id="CHEBI:29105"/>
    </cofactor>
</comment>
<name>A0A4P9VIY8_9GAMM</name>
<sequence length="463" mass="51998">MINNKPWQRIILGCSLLLLTHFAVGASPAPVTSEYTLPNGLKLIVREDHRAPVVVSMVWYKIGSSYEHSGKTGVSHVLEHMMFKGTKNLKPGEFSNIMARFGAEENAFTNYEATAYHQVMSADRLALSFELEAERMQNLLLDKDEFTKELKVVMEERRLRTDDKPNALMYERFKAIAHQASNYGNPVIGWPDDLKHITVDDLKTWYNRWYSPNNAIVVVVGDVDPEQVRKLAQQYFGPVKAQENMPEARPLREINQPGERRLTVKLPAQLPTLIMGFNVPAVITAQEEWEPYALRMLAGVLDGGYSARIESELVRGSEIAAYAGASYNAFTRGDTLFTLSGVPNLQKKHTVASLEKALWQQLDKLKSTPPSAEELDRIKAQLISTLVYQQDSIVAQANLIGSLESIGLSWKLAEKDITKLEAVTPEQIQAVAQKYFTYDRLTVAVLDPQHHLNSKQSASVTED</sequence>
<dbReference type="PANTHER" id="PTHR43690:SF17">
    <property type="entry name" value="PROTEIN YHJJ"/>
    <property type="match status" value="1"/>
</dbReference>
<dbReference type="InterPro" id="IPR007863">
    <property type="entry name" value="Peptidase_M16_C"/>
</dbReference>
<keyword evidence="3" id="KW-0645">Protease</keyword>
<dbReference type="EMBL" id="NDXW01000001">
    <property type="protein sequence ID" value="RDH42167.1"/>
    <property type="molecule type" value="Genomic_DNA"/>
</dbReference>
<dbReference type="RefSeq" id="WP_094785709.1">
    <property type="nucleotide sequence ID" value="NZ_NDXW01000001.1"/>
</dbReference>
<feature type="domain" description="Peptidase M16 N-terminal" evidence="10">
    <location>
        <begin position="45"/>
        <end position="188"/>
    </location>
</feature>
<dbReference type="InterPro" id="IPR050626">
    <property type="entry name" value="Peptidase_M16"/>
</dbReference>
<dbReference type="InterPro" id="IPR011249">
    <property type="entry name" value="Metalloenz_LuxS/M16"/>
</dbReference>
<keyword evidence="4" id="KW-0479">Metal-binding</keyword>
<keyword evidence="7" id="KW-0482">Metalloprotease</keyword>
<keyword evidence="13" id="KW-1185">Reference proteome</keyword>
<dbReference type="AlphaFoldDB" id="A0A4P9VIY8"/>
<feature type="signal peptide" evidence="9">
    <location>
        <begin position="1"/>
        <end position="26"/>
    </location>
</feature>
<comment type="caution">
    <text evidence="12">The sequence shown here is derived from an EMBL/GenBank/DDBJ whole genome shotgun (WGS) entry which is preliminary data.</text>
</comment>
<dbReference type="Pfam" id="PF05193">
    <property type="entry name" value="Peptidase_M16_C"/>
    <property type="match status" value="1"/>
</dbReference>
<evidence type="ECO:0000256" key="7">
    <source>
        <dbReference type="ARBA" id="ARBA00023049"/>
    </source>
</evidence>
<evidence type="ECO:0000259" key="11">
    <source>
        <dbReference type="Pfam" id="PF05193"/>
    </source>
</evidence>
<evidence type="ECO:0000256" key="1">
    <source>
        <dbReference type="ARBA" id="ARBA00001947"/>
    </source>
</evidence>
<dbReference type="Pfam" id="PF00675">
    <property type="entry name" value="Peptidase_M16"/>
    <property type="match status" value="1"/>
</dbReference>
<dbReference type="InterPro" id="IPR001431">
    <property type="entry name" value="Pept_M16_Zn_BS"/>
</dbReference>
<dbReference type="PROSITE" id="PS00143">
    <property type="entry name" value="INSULINASE"/>
    <property type="match status" value="1"/>
</dbReference>
<evidence type="ECO:0000256" key="5">
    <source>
        <dbReference type="ARBA" id="ARBA00022801"/>
    </source>
</evidence>